<evidence type="ECO:0000256" key="5">
    <source>
        <dbReference type="ARBA" id="ARBA00022605"/>
    </source>
</evidence>
<dbReference type="PROSITE" id="PS00324">
    <property type="entry name" value="ASPARTOKINASE"/>
    <property type="match status" value="1"/>
</dbReference>
<feature type="binding site" evidence="12">
    <location>
        <position position="73"/>
    </location>
    <ligand>
        <name>substrate</name>
    </ligand>
</feature>
<organism evidence="16 17">
    <name type="scientific">Leptotrichia hofstadii</name>
    <dbReference type="NCBI Taxonomy" id="157688"/>
    <lineage>
        <taxon>Bacteria</taxon>
        <taxon>Fusobacteriati</taxon>
        <taxon>Fusobacteriota</taxon>
        <taxon>Fusobacteriia</taxon>
        <taxon>Fusobacteriales</taxon>
        <taxon>Leptotrichiaceae</taxon>
        <taxon>Leptotrichia</taxon>
    </lineage>
</organism>
<evidence type="ECO:0000313" key="17">
    <source>
        <dbReference type="Proteomes" id="UP000321892"/>
    </source>
</evidence>
<dbReference type="EC" id="2.7.2.4" evidence="13"/>
<feature type="domain" description="ACT" evidence="15">
    <location>
        <begin position="347"/>
        <end position="405"/>
    </location>
</feature>
<feature type="binding site" evidence="12">
    <location>
        <begin position="6"/>
        <end position="9"/>
    </location>
    <ligand>
        <name>ATP</name>
        <dbReference type="ChEBI" id="CHEBI:30616"/>
    </ligand>
</feature>
<reference evidence="16 17" key="1">
    <citation type="submission" date="2019-07" db="EMBL/GenBank/DDBJ databases">
        <title>Complete Genome Sequence of Leptotrichia hofstadii Strain JCM16775.</title>
        <authorList>
            <person name="Watanabe S."/>
            <person name="Cui L."/>
        </authorList>
    </citation>
    <scope>NUCLEOTIDE SEQUENCE [LARGE SCALE GENOMIC DNA]</scope>
    <source>
        <strain evidence="16 17">JCM16775</strain>
    </source>
</reference>
<evidence type="ECO:0000256" key="12">
    <source>
        <dbReference type="PIRSR" id="PIRSR000726-1"/>
    </source>
</evidence>
<dbReference type="CDD" id="cd04261">
    <property type="entry name" value="AAK_AKii-LysC-BS"/>
    <property type="match status" value="1"/>
</dbReference>
<dbReference type="NCBIfam" id="NF005154">
    <property type="entry name" value="PRK06635.1-2"/>
    <property type="match status" value="1"/>
</dbReference>
<feature type="binding site" evidence="12">
    <location>
        <position position="182"/>
    </location>
    <ligand>
        <name>ATP</name>
        <dbReference type="ChEBI" id="CHEBI:30616"/>
    </ligand>
</feature>
<proteinExistence type="inferred from homology"/>
<accession>A0A510JGF1</accession>
<gene>
    <name evidence="16" type="ORF">JCM16775_1118</name>
</gene>
<dbReference type="PROSITE" id="PS51671">
    <property type="entry name" value="ACT"/>
    <property type="match status" value="1"/>
</dbReference>
<dbReference type="Pfam" id="PF22468">
    <property type="entry name" value="ACT_9"/>
    <property type="match status" value="1"/>
</dbReference>
<evidence type="ECO:0000313" key="16">
    <source>
        <dbReference type="EMBL" id="BBM38409.1"/>
    </source>
</evidence>
<dbReference type="EMBL" id="AP019823">
    <property type="protein sequence ID" value="BBM38409.1"/>
    <property type="molecule type" value="Genomic_DNA"/>
</dbReference>
<dbReference type="OrthoDB" id="9799110at2"/>
<dbReference type="SUPFAM" id="SSF55021">
    <property type="entry name" value="ACT-like"/>
    <property type="match status" value="2"/>
</dbReference>
<dbReference type="UniPathway" id="UPA00050">
    <property type="reaction ID" value="UER00461"/>
</dbReference>
<protein>
    <recommendedName>
        <fullName evidence="13">Aspartokinase</fullName>
        <ecNumber evidence="13">2.7.2.4</ecNumber>
    </recommendedName>
</protein>
<name>A0A510JGF1_9FUSO</name>
<dbReference type="PANTHER" id="PTHR21499">
    <property type="entry name" value="ASPARTATE KINASE"/>
    <property type="match status" value="1"/>
</dbReference>
<dbReference type="PANTHER" id="PTHR21499:SF68">
    <property type="entry name" value="ASPARTOKINASE 2"/>
    <property type="match status" value="1"/>
</dbReference>
<comment type="similarity">
    <text evidence="4 13">Belongs to the aspartokinase family.</text>
</comment>
<dbReference type="Pfam" id="PF00696">
    <property type="entry name" value="AA_kinase"/>
    <property type="match status" value="1"/>
</dbReference>
<dbReference type="InterPro" id="IPR018042">
    <property type="entry name" value="Aspartate_kinase_CS"/>
</dbReference>
<evidence type="ECO:0000256" key="9">
    <source>
        <dbReference type="ARBA" id="ARBA00022840"/>
    </source>
</evidence>
<comment type="pathway">
    <text evidence="2 14">Amino-acid biosynthesis; L-methionine biosynthesis via de novo pathway; L-homoserine from L-aspartate: step 1/3.</text>
</comment>
<keyword evidence="8 13" id="KW-0418">Kinase</keyword>
<evidence type="ECO:0000256" key="14">
    <source>
        <dbReference type="RuleBase" id="RU004249"/>
    </source>
</evidence>
<comment type="pathway">
    <text evidence="3 14">Amino-acid biosynthesis; L-threonine biosynthesis; L-threonine from L-aspartate: step 1/5.</text>
</comment>
<dbReference type="InterPro" id="IPR036393">
    <property type="entry name" value="AceGlu_kinase-like_sf"/>
</dbReference>
<evidence type="ECO:0000256" key="2">
    <source>
        <dbReference type="ARBA" id="ARBA00004986"/>
    </source>
</evidence>
<dbReference type="InterPro" id="IPR001048">
    <property type="entry name" value="Asp/Glu/Uridylate_kinase"/>
</dbReference>
<dbReference type="InterPro" id="IPR045865">
    <property type="entry name" value="ACT-like_dom_sf"/>
</dbReference>
<dbReference type="GO" id="GO:0004072">
    <property type="term" value="F:aspartate kinase activity"/>
    <property type="evidence" value="ECO:0007669"/>
    <property type="project" value="UniProtKB-EC"/>
</dbReference>
<dbReference type="PIRSF" id="PIRSF000726">
    <property type="entry name" value="Asp_kin"/>
    <property type="match status" value="1"/>
</dbReference>
<dbReference type="InterPro" id="IPR054352">
    <property type="entry name" value="ACT_Aspartokinase"/>
</dbReference>
<dbReference type="GO" id="GO:0009089">
    <property type="term" value="P:lysine biosynthetic process via diaminopimelate"/>
    <property type="evidence" value="ECO:0007669"/>
    <property type="project" value="UniProtKB-UniPathway"/>
</dbReference>
<evidence type="ECO:0000256" key="13">
    <source>
        <dbReference type="RuleBase" id="RU003448"/>
    </source>
</evidence>
<feature type="binding site" evidence="12">
    <location>
        <position position="177"/>
    </location>
    <ligand>
        <name>ATP</name>
        <dbReference type="ChEBI" id="CHEBI:30616"/>
    </ligand>
</feature>
<dbReference type="InterPro" id="IPR001341">
    <property type="entry name" value="Asp_kinase"/>
</dbReference>
<comment type="pathway">
    <text evidence="1 14">Amino-acid biosynthesis; L-lysine biosynthesis via DAP pathway; (S)-tetrahydrodipicolinate from L-aspartate: step 1/4.</text>
</comment>
<evidence type="ECO:0000256" key="10">
    <source>
        <dbReference type="ARBA" id="ARBA00023154"/>
    </source>
</evidence>
<dbReference type="InterPro" id="IPR002912">
    <property type="entry name" value="ACT_dom"/>
</dbReference>
<dbReference type="UniPathway" id="UPA00034">
    <property type="reaction ID" value="UER00015"/>
</dbReference>
<dbReference type="FunFam" id="3.40.1160.10:FF:000002">
    <property type="entry name" value="Aspartokinase"/>
    <property type="match status" value="1"/>
</dbReference>
<dbReference type="NCBIfam" id="TIGR00657">
    <property type="entry name" value="asp_kinases"/>
    <property type="match status" value="1"/>
</dbReference>
<dbReference type="GO" id="GO:0005829">
    <property type="term" value="C:cytosol"/>
    <property type="evidence" value="ECO:0007669"/>
    <property type="project" value="TreeGrafter"/>
</dbReference>
<evidence type="ECO:0000256" key="3">
    <source>
        <dbReference type="ARBA" id="ARBA00005139"/>
    </source>
</evidence>
<keyword evidence="7 12" id="KW-0547">Nucleotide-binding</keyword>
<dbReference type="InterPro" id="IPR041740">
    <property type="entry name" value="AKii-LysC-BS"/>
</dbReference>
<evidence type="ECO:0000256" key="1">
    <source>
        <dbReference type="ARBA" id="ARBA00004766"/>
    </source>
</evidence>
<evidence type="ECO:0000256" key="11">
    <source>
        <dbReference type="ARBA" id="ARBA00047872"/>
    </source>
</evidence>
<evidence type="ECO:0000256" key="7">
    <source>
        <dbReference type="ARBA" id="ARBA00022741"/>
    </source>
</evidence>
<keyword evidence="5 14" id="KW-0028">Amino-acid biosynthesis</keyword>
<dbReference type="CDD" id="cd04923">
    <property type="entry name" value="ACT_AK-LysC-DapG-like_2"/>
    <property type="match status" value="1"/>
</dbReference>
<dbReference type="AlphaFoldDB" id="A0A510JGF1"/>
<dbReference type="Proteomes" id="UP000321892">
    <property type="component" value="Chromosome"/>
</dbReference>
<keyword evidence="6 13" id="KW-0808">Transferase</keyword>
<evidence type="ECO:0000256" key="4">
    <source>
        <dbReference type="ARBA" id="ARBA00010122"/>
    </source>
</evidence>
<dbReference type="InterPro" id="IPR005260">
    <property type="entry name" value="Asp_kin_monofn"/>
</dbReference>
<sequence length="405" mass="43612">MIIVHKYGGTSVATTEKIMNIAKYLGSVKDSGNDVVVVVSAMGKTTDALIKLAHEITDKPDLREMDRLMSTGEQQTIALLSIALQTLGYEAISLTGAQAGIKTSGHYTKNRIEDINGKEIKEHLSKGKIVVVAGFQGVNEAGDVTTLGRGGSDTSAVALAAALGGKCEIYTDVDGIYSIDPRVYKDAKKLPVVSYDEMMELAFLGAGVMEPRAVELGSKYGVEIYVGKSLGEKNGTIITSVEKTKENKEMEQKVITGVSINENMVMVNVEEIPTNAQNVYEIFEKAEANGINIDIISQNDVTSHHGSFAFTCPKTDIAALEKIGAEIEAEFPRTSFIINPYITKVSVVGIGLISNIGVAAKMFRILSENDISFHQVSTSEISISLVVDEVMGKKVAELFAKEFDL</sequence>
<dbReference type="Gene3D" id="3.30.70.260">
    <property type="match status" value="2"/>
</dbReference>
<evidence type="ECO:0000256" key="8">
    <source>
        <dbReference type="ARBA" id="ARBA00022777"/>
    </source>
</evidence>
<dbReference type="KEGG" id="lhf:JCM16775_1118"/>
<keyword evidence="9 12" id="KW-0067">ATP-binding</keyword>
<dbReference type="NCBIfam" id="NF005155">
    <property type="entry name" value="PRK06635.1-4"/>
    <property type="match status" value="1"/>
</dbReference>
<evidence type="ECO:0000259" key="15">
    <source>
        <dbReference type="PROSITE" id="PS51671"/>
    </source>
</evidence>
<comment type="catalytic activity">
    <reaction evidence="11 13">
        <text>L-aspartate + ATP = 4-phospho-L-aspartate + ADP</text>
        <dbReference type="Rhea" id="RHEA:23776"/>
        <dbReference type="ChEBI" id="CHEBI:29991"/>
        <dbReference type="ChEBI" id="CHEBI:30616"/>
        <dbReference type="ChEBI" id="CHEBI:57535"/>
        <dbReference type="ChEBI" id="CHEBI:456216"/>
        <dbReference type="EC" id="2.7.2.4"/>
    </reaction>
</comment>
<dbReference type="Gene3D" id="3.40.1160.10">
    <property type="entry name" value="Acetylglutamate kinase-like"/>
    <property type="match status" value="1"/>
</dbReference>
<dbReference type="GO" id="GO:0005524">
    <property type="term" value="F:ATP binding"/>
    <property type="evidence" value="ECO:0007669"/>
    <property type="project" value="UniProtKB-KW"/>
</dbReference>
<dbReference type="SUPFAM" id="SSF53633">
    <property type="entry name" value="Carbamate kinase-like"/>
    <property type="match status" value="1"/>
</dbReference>
<dbReference type="UniPathway" id="UPA00051">
    <property type="reaction ID" value="UER00462"/>
</dbReference>
<keyword evidence="17" id="KW-1185">Reference proteome</keyword>
<dbReference type="RefSeq" id="WP_021743937.1">
    <property type="nucleotide sequence ID" value="NZ_AP019823.1"/>
</dbReference>
<dbReference type="GO" id="GO:0009090">
    <property type="term" value="P:homoserine biosynthetic process"/>
    <property type="evidence" value="ECO:0007669"/>
    <property type="project" value="TreeGrafter"/>
</dbReference>
<dbReference type="GO" id="GO:0009088">
    <property type="term" value="P:threonine biosynthetic process"/>
    <property type="evidence" value="ECO:0007669"/>
    <property type="project" value="UniProtKB-UniPathway"/>
</dbReference>
<evidence type="ECO:0000256" key="6">
    <source>
        <dbReference type="ARBA" id="ARBA00022679"/>
    </source>
</evidence>
<feature type="binding site" evidence="12">
    <location>
        <position position="46"/>
    </location>
    <ligand>
        <name>substrate</name>
    </ligand>
</feature>
<feature type="binding site" evidence="12">
    <location>
        <begin position="171"/>
        <end position="172"/>
    </location>
    <ligand>
        <name>ATP</name>
        <dbReference type="ChEBI" id="CHEBI:30616"/>
    </ligand>
</feature>
<keyword evidence="10" id="KW-0457">Lysine biosynthesis</keyword>